<evidence type="ECO:0000256" key="4">
    <source>
        <dbReference type="HAMAP-Rule" id="MF_00636"/>
    </source>
</evidence>
<evidence type="ECO:0000259" key="6">
    <source>
        <dbReference type="Pfam" id="PF22740"/>
    </source>
</evidence>
<dbReference type="GO" id="GO:0005524">
    <property type="term" value="F:ATP binding"/>
    <property type="evidence" value="ECO:0007669"/>
    <property type="project" value="UniProtKB-UniRule"/>
</dbReference>
<dbReference type="PIRSF" id="PIRSF005052">
    <property type="entry name" value="P-loopkin"/>
    <property type="match status" value="1"/>
</dbReference>
<evidence type="ECO:0000256" key="3">
    <source>
        <dbReference type="ARBA" id="ARBA00023134"/>
    </source>
</evidence>
<keyword evidence="8" id="KW-1185">Reference proteome</keyword>
<dbReference type="InterPro" id="IPR005337">
    <property type="entry name" value="RapZ-like"/>
</dbReference>
<dbReference type="Pfam" id="PF03668">
    <property type="entry name" value="RapZ-like_N"/>
    <property type="match status" value="1"/>
</dbReference>
<keyword evidence="2 4" id="KW-0067">ATP-binding</keyword>
<gene>
    <name evidence="7" type="primary">rapZ</name>
    <name evidence="7" type="ORF">GJU40_09220</name>
</gene>
<evidence type="ECO:0000259" key="5">
    <source>
        <dbReference type="Pfam" id="PF03668"/>
    </source>
</evidence>
<organism evidence="7 8">
    <name type="scientific">Metabacillus lacus</name>
    <dbReference type="NCBI Taxonomy" id="1983721"/>
    <lineage>
        <taxon>Bacteria</taxon>
        <taxon>Bacillati</taxon>
        <taxon>Bacillota</taxon>
        <taxon>Bacilli</taxon>
        <taxon>Bacillales</taxon>
        <taxon>Bacillaceae</taxon>
        <taxon>Metabacillus</taxon>
    </lineage>
</organism>
<dbReference type="InterPro" id="IPR053930">
    <property type="entry name" value="RapZ-like_N"/>
</dbReference>
<comment type="caution">
    <text evidence="7">The sequence shown here is derived from an EMBL/GenBank/DDBJ whole genome shotgun (WGS) entry which is preliminary data.</text>
</comment>
<dbReference type="SUPFAM" id="SSF52540">
    <property type="entry name" value="P-loop containing nucleoside triphosphate hydrolases"/>
    <property type="match status" value="1"/>
</dbReference>
<feature type="domain" description="RapZ C-terminal" evidence="6">
    <location>
        <begin position="177"/>
        <end position="295"/>
    </location>
</feature>
<dbReference type="Pfam" id="PF22740">
    <property type="entry name" value="PapZ_C"/>
    <property type="match status" value="1"/>
</dbReference>
<proteinExistence type="inferred from homology"/>
<keyword evidence="1 4" id="KW-0547">Nucleotide-binding</keyword>
<protein>
    <submittedName>
        <fullName evidence="7">RNase adapter RapZ</fullName>
    </submittedName>
</protein>
<feature type="domain" description="RapZ-like N-terminal" evidence="5">
    <location>
        <begin position="15"/>
        <end position="172"/>
    </location>
</feature>
<dbReference type="HAMAP" id="MF_00636">
    <property type="entry name" value="RapZ_like"/>
    <property type="match status" value="1"/>
</dbReference>
<accession>A0A7X2IZ57</accession>
<name>A0A7X2IZ57_9BACI</name>
<dbReference type="AlphaFoldDB" id="A0A7X2IZ57"/>
<dbReference type="PANTHER" id="PTHR30448:SF0">
    <property type="entry name" value="RNASE ADAPTER PROTEIN RAPZ"/>
    <property type="match status" value="1"/>
</dbReference>
<dbReference type="NCBIfam" id="NF003828">
    <property type="entry name" value="PRK05416.1"/>
    <property type="match status" value="1"/>
</dbReference>
<dbReference type="RefSeq" id="WP_154307492.1">
    <property type="nucleotide sequence ID" value="NZ_WKKI01000014.1"/>
</dbReference>
<dbReference type="InterPro" id="IPR053931">
    <property type="entry name" value="RapZ_C"/>
</dbReference>
<dbReference type="PANTHER" id="PTHR30448">
    <property type="entry name" value="RNASE ADAPTER PROTEIN RAPZ"/>
    <property type="match status" value="1"/>
</dbReference>
<dbReference type="OrthoDB" id="9784461at2"/>
<evidence type="ECO:0000256" key="1">
    <source>
        <dbReference type="ARBA" id="ARBA00022741"/>
    </source>
</evidence>
<feature type="binding site" evidence="4">
    <location>
        <begin position="72"/>
        <end position="75"/>
    </location>
    <ligand>
        <name>GTP</name>
        <dbReference type="ChEBI" id="CHEBI:37565"/>
    </ligand>
</feature>
<reference evidence="7 8" key="1">
    <citation type="submission" date="2019-11" db="EMBL/GenBank/DDBJ databases">
        <title>Bacillus lacus genome.</title>
        <authorList>
            <person name="Allen C.J."/>
            <person name="Newman J.D."/>
        </authorList>
    </citation>
    <scope>NUCLEOTIDE SEQUENCE [LARGE SCALE GENOMIC DNA]</scope>
    <source>
        <strain evidence="7 8">KCTC 33946</strain>
    </source>
</reference>
<keyword evidence="3 4" id="KW-0342">GTP-binding</keyword>
<dbReference type="Proteomes" id="UP000448867">
    <property type="component" value="Unassembled WGS sequence"/>
</dbReference>
<dbReference type="InterPro" id="IPR027417">
    <property type="entry name" value="P-loop_NTPase"/>
</dbReference>
<dbReference type="EMBL" id="WKKI01000014">
    <property type="protein sequence ID" value="MRX72329.1"/>
    <property type="molecule type" value="Genomic_DNA"/>
</dbReference>
<dbReference type="GO" id="GO:0005525">
    <property type="term" value="F:GTP binding"/>
    <property type="evidence" value="ECO:0007669"/>
    <property type="project" value="UniProtKB-UniRule"/>
</dbReference>
<evidence type="ECO:0000256" key="2">
    <source>
        <dbReference type="ARBA" id="ARBA00022840"/>
    </source>
</evidence>
<sequence length="299" mass="34437">METEENTHQLSQETQMVIITGMSGAGKTVAIQSFEDLGFFCVDNLPPTLLPKFLELMKDSGSKMNKVALGMDLRGREFFDSLFQALDDIAEKAWITPQILFLDAKDSTLVTRYKETRRSHPLASTGLPLEGISLERELLEEFKGRAQIIFDTTDLKPRELREKILKQFAENQEHTFTVNVMSFGFKYGIPIDADLVFDVRFLPNPHYIEHMRAKTGLEEEVSSYVLKWNETQKFLEKILDLLAFMLPNYKREGKSQLVISIGCTGGQHRSVTLAEHIANHFKKDYKTHVTHRDIERRHR</sequence>
<feature type="binding site" evidence="4">
    <location>
        <begin position="21"/>
        <end position="28"/>
    </location>
    <ligand>
        <name>ATP</name>
        <dbReference type="ChEBI" id="CHEBI:30616"/>
    </ligand>
</feature>
<evidence type="ECO:0000313" key="7">
    <source>
        <dbReference type="EMBL" id="MRX72329.1"/>
    </source>
</evidence>
<dbReference type="Gene3D" id="3.40.50.300">
    <property type="entry name" value="P-loop containing nucleotide triphosphate hydrolases"/>
    <property type="match status" value="1"/>
</dbReference>
<evidence type="ECO:0000313" key="8">
    <source>
        <dbReference type="Proteomes" id="UP000448867"/>
    </source>
</evidence>